<name>A0A0E3QT19_METBA</name>
<dbReference type="EMBL" id="CP009528">
    <property type="protein sequence ID" value="AKB54458.1"/>
    <property type="molecule type" value="Genomic_DNA"/>
</dbReference>
<dbReference type="Proteomes" id="UP000033033">
    <property type="component" value="Chromosome"/>
</dbReference>
<reference evidence="1 2" key="1">
    <citation type="submission" date="2014-07" db="EMBL/GenBank/DDBJ databases">
        <title>Methanogenic archaea and the global carbon cycle.</title>
        <authorList>
            <person name="Henriksen J.R."/>
            <person name="Luke J."/>
            <person name="Reinhart S."/>
            <person name="Benedict M.N."/>
            <person name="Youngblut N.D."/>
            <person name="Metcalf M.E."/>
            <person name="Whitaker R.J."/>
            <person name="Metcalf W.W."/>
        </authorList>
    </citation>
    <scope>NUCLEOTIDE SEQUENCE [LARGE SCALE GENOMIC DNA]</scope>
    <source>
        <strain evidence="1 2">MS</strain>
    </source>
</reference>
<evidence type="ECO:0000313" key="2">
    <source>
        <dbReference type="Proteomes" id="UP000033033"/>
    </source>
</evidence>
<sequence length="87" mass="10098">MVRSKNWRENIVIDSAVLTGKPIIKGLKVNSMQHSLLPTCCFMRTESEILRNYLGLAHENIQAFWMYASYLLRTERGYPVNISHKVD</sequence>
<dbReference type="InterPro" id="IPR009057">
    <property type="entry name" value="Homeodomain-like_sf"/>
</dbReference>
<dbReference type="SUPFAM" id="SSF46689">
    <property type="entry name" value="Homeodomain-like"/>
    <property type="match status" value="1"/>
</dbReference>
<organism evidence="1 2">
    <name type="scientific">Methanosarcina barkeri MS</name>
    <dbReference type="NCBI Taxonomy" id="1434108"/>
    <lineage>
        <taxon>Archaea</taxon>
        <taxon>Methanobacteriati</taxon>
        <taxon>Methanobacteriota</taxon>
        <taxon>Stenosarchaea group</taxon>
        <taxon>Methanomicrobia</taxon>
        <taxon>Methanosarcinales</taxon>
        <taxon>Methanosarcinaceae</taxon>
        <taxon>Methanosarcina</taxon>
    </lineage>
</organism>
<dbReference type="HOGENOM" id="CLU_126005_1_2_2"/>
<proteinExistence type="predicted"/>
<dbReference type="PATRIC" id="fig|1434108.4.peg.1828"/>
<dbReference type="KEGG" id="mby:MSBRM_1460"/>
<dbReference type="AlphaFoldDB" id="A0A0E3QT19"/>
<keyword evidence="2" id="KW-1185">Reference proteome</keyword>
<protein>
    <submittedName>
        <fullName evidence="1">Uncharacterized protein</fullName>
    </submittedName>
</protein>
<gene>
    <name evidence="1" type="ORF">MSBRM_1460</name>
</gene>
<evidence type="ECO:0000313" key="1">
    <source>
        <dbReference type="EMBL" id="AKB54458.1"/>
    </source>
</evidence>
<accession>A0A0E3QT19</accession>